<proteinExistence type="predicted"/>
<dbReference type="RefSeq" id="WP_091411964.1">
    <property type="nucleotide sequence ID" value="NZ_FOAB01000009.1"/>
</dbReference>
<organism evidence="1 2">
    <name type="scientific">Aquimarina amphilecti</name>
    <dbReference type="NCBI Taxonomy" id="1038014"/>
    <lineage>
        <taxon>Bacteria</taxon>
        <taxon>Pseudomonadati</taxon>
        <taxon>Bacteroidota</taxon>
        <taxon>Flavobacteriia</taxon>
        <taxon>Flavobacteriales</taxon>
        <taxon>Flavobacteriaceae</taxon>
        <taxon>Aquimarina</taxon>
    </lineage>
</organism>
<dbReference type="NCBIfam" id="TIGR01509">
    <property type="entry name" value="HAD-SF-IA-v3"/>
    <property type="match status" value="1"/>
</dbReference>
<dbReference type="AlphaFoldDB" id="A0A1H7VSL5"/>
<reference evidence="1 2" key="1">
    <citation type="submission" date="2016-10" db="EMBL/GenBank/DDBJ databases">
        <authorList>
            <person name="de Groot N.N."/>
        </authorList>
    </citation>
    <scope>NUCLEOTIDE SEQUENCE [LARGE SCALE GENOMIC DNA]</scope>
    <source>
        <strain evidence="1 2">DSM 25232</strain>
    </source>
</reference>
<dbReference type="PANTHER" id="PTHR43611">
    <property type="entry name" value="ALPHA-D-GLUCOSE 1-PHOSPHATE PHOSPHATASE"/>
    <property type="match status" value="1"/>
</dbReference>
<dbReference type="Gene3D" id="1.10.150.240">
    <property type="entry name" value="Putative phosphatase, domain 2"/>
    <property type="match status" value="1"/>
</dbReference>
<dbReference type="PANTHER" id="PTHR43611:SF3">
    <property type="entry name" value="FLAVIN MONONUCLEOTIDE HYDROLASE 1, CHLOROPLATIC"/>
    <property type="match status" value="1"/>
</dbReference>
<accession>A0A1H7VSL5</accession>
<dbReference type="InterPro" id="IPR036412">
    <property type="entry name" value="HAD-like_sf"/>
</dbReference>
<dbReference type="Proteomes" id="UP000198521">
    <property type="component" value="Unassembled WGS sequence"/>
</dbReference>
<dbReference type="SUPFAM" id="SSF56784">
    <property type="entry name" value="HAD-like"/>
    <property type="match status" value="1"/>
</dbReference>
<dbReference type="InterPro" id="IPR006439">
    <property type="entry name" value="HAD-SF_hydro_IA"/>
</dbReference>
<dbReference type="EMBL" id="FOAB01000009">
    <property type="protein sequence ID" value="SEM11787.1"/>
    <property type="molecule type" value="Genomic_DNA"/>
</dbReference>
<gene>
    <name evidence="1" type="ORF">SAMN04487910_4158</name>
</gene>
<dbReference type="SFLD" id="SFLDS00003">
    <property type="entry name" value="Haloacid_Dehalogenase"/>
    <property type="match status" value="1"/>
</dbReference>
<keyword evidence="2" id="KW-1185">Reference proteome</keyword>
<evidence type="ECO:0000313" key="1">
    <source>
        <dbReference type="EMBL" id="SEM11787.1"/>
    </source>
</evidence>
<dbReference type="InterPro" id="IPR023198">
    <property type="entry name" value="PGP-like_dom2"/>
</dbReference>
<sequence>MIKTIIFDFGDVFINLDKHATEKELLKLGLPSITEDLEYINESYETGKITTIDFINYYQKLLPDVSEKKIIDAWNSILKDFPKHRLKFIQKLSENKTYLLILLSNTNELHIDWIKENVPFYNNFKSCFNFFYLSHEINLRKPNHDIFRFVLDNHQLNPVETLFIDDTFVNTNTAQELGINIWNNDPKKEDITNLFTIKSNLF</sequence>
<dbReference type="InterPro" id="IPR041492">
    <property type="entry name" value="HAD_2"/>
</dbReference>
<protein>
    <submittedName>
        <fullName evidence="1">Putative hydrolase of the HAD superfamily</fullName>
    </submittedName>
</protein>
<evidence type="ECO:0000313" key="2">
    <source>
        <dbReference type="Proteomes" id="UP000198521"/>
    </source>
</evidence>
<dbReference type="SFLD" id="SFLDG01129">
    <property type="entry name" value="C1.5:_HAD__Beta-PGM__Phosphata"/>
    <property type="match status" value="1"/>
</dbReference>
<dbReference type="GO" id="GO:0016787">
    <property type="term" value="F:hydrolase activity"/>
    <property type="evidence" value="ECO:0007669"/>
    <property type="project" value="UniProtKB-KW"/>
</dbReference>
<keyword evidence="1" id="KW-0378">Hydrolase</keyword>
<dbReference type="InterPro" id="IPR023214">
    <property type="entry name" value="HAD_sf"/>
</dbReference>
<name>A0A1H7VSL5_AQUAM</name>
<dbReference type="Pfam" id="PF13419">
    <property type="entry name" value="HAD_2"/>
    <property type="match status" value="1"/>
</dbReference>
<dbReference type="Gene3D" id="3.40.50.1000">
    <property type="entry name" value="HAD superfamily/HAD-like"/>
    <property type="match status" value="1"/>
</dbReference>
<dbReference type="STRING" id="1038014.SAMN04487910_4158"/>
<dbReference type="OrthoDB" id="9797415at2"/>